<accession>A0A8J3MYS9</accession>
<dbReference type="NCBIfam" id="NF002938">
    <property type="entry name" value="PRK03592.1"/>
    <property type="match status" value="1"/>
</dbReference>
<dbReference type="InterPro" id="IPR000639">
    <property type="entry name" value="Epox_hydrolase-like"/>
</dbReference>
<dbReference type="GO" id="GO:0016020">
    <property type="term" value="C:membrane"/>
    <property type="evidence" value="ECO:0007669"/>
    <property type="project" value="TreeGrafter"/>
</dbReference>
<gene>
    <name evidence="2" type="primary">dhaA_5</name>
    <name evidence="2" type="ORF">KSX_92960</name>
</gene>
<dbReference type="PANTHER" id="PTHR43798">
    <property type="entry name" value="MONOACYLGLYCEROL LIPASE"/>
    <property type="match status" value="1"/>
</dbReference>
<dbReference type="Proteomes" id="UP000612362">
    <property type="component" value="Unassembled WGS sequence"/>
</dbReference>
<dbReference type="InterPro" id="IPR000073">
    <property type="entry name" value="AB_hydrolase_1"/>
</dbReference>
<dbReference type="RefSeq" id="WP_220200077.1">
    <property type="nucleotide sequence ID" value="NZ_BNJF01000010.1"/>
</dbReference>
<organism evidence="2 3">
    <name type="scientific">Ktedonospora formicarum</name>
    <dbReference type="NCBI Taxonomy" id="2778364"/>
    <lineage>
        <taxon>Bacteria</taxon>
        <taxon>Bacillati</taxon>
        <taxon>Chloroflexota</taxon>
        <taxon>Ktedonobacteria</taxon>
        <taxon>Ktedonobacterales</taxon>
        <taxon>Ktedonobacteraceae</taxon>
        <taxon>Ktedonospora</taxon>
    </lineage>
</organism>
<dbReference type="SUPFAM" id="SSF53474">
    <property type="entry name" value="alpha/beta-Hydrolases"/>
    <property type="match status" value="1"/>
</dbReference>
<name>A0A8J3MYS9_9CHLR</name>
<evidence type="ECO:0000313" key="3">
    <source>
        <dbReference type="Proteomes" id="UP000612362"/>
    </source>
</evidence>
<dbReference type="InterPro" id="IPR029058">
    <property type="entry name" value="AB_hydrolase_fold"/>
</dbReference>
<dbReference type="InterPro" id="IPR050266">
    <property type="entry name" value="AB_hydrolase_sf"/>
</dbReference>
<evidence type="ECO:0000313" key="2">
    <source>
        <dbReference type="EMBL" id="GHO51133.1"/>
    </source>
</evidence>
<protein>
    <submittedName>
        <fullName evidence="2">Haloalkane dehalogenase 3</fullName>
    </submittedName>
</protein>
<evidence type="ECO:0000259" key="1">
    <source>
        <dbReference type="Pfam" id="PF00561"/>
    </source>
</evidence>
<dbReference type="Pfam" id="PF00561">
    <property type="entry name" value="Abhydrolase_1"/>
    <property type="match status" value="1"/>
</dbReference>
<dbReference type="PRINTS" id="PR00412">
    <property type="entry name" value="EPOXHYDRLASE"/>
</dbReference>
<dbReference type="EMBL" id="BNJF01000010">
    <property type="protein sequence ID" value="GHO51133.1"/>
    <property type="molecule type" value="Genomic_DNA"/>
</dbReference>
<dbReference type="Gene3D" id="3.40.50.1820">
    <property type="entry name" value="alpha/beta hydrolase"/>
    <property type="match status" value="1"/>
</dbReference>
<proteinExistence type="predicted"/>
<sequence length="293" mass="33427">MTISAAFPYEKHYQTVLGYQMAYVEVGEGDPIVFLHGNPASSYVWRNIIPYLQGLGRCIAPDLIGMGDSDKLHNSGPGSYGFFEHRSYLDRLLEALGVRERITFVLHDWGAALGFDWANRHRQAVKGLVYMEPVVRPYSWATWPEFTRDLWKALRSNTGERLVLEDNVFIERLLPHTVLRELSKEELAEYRRPFAEVGEGRRPMLSWPRQAPIDDERADMIELVTAYGRWLTQSDVPKLYINNKPGTATQAARELCQSFRAQAEVTVKGSHYPQEDSPNEIGTAIATWLQILA</sequence>
<dbReference type="GO" id="GO:0003824">
    <property type="term" value="F:catalytic activity"/>
    <property type="evidence" value="ECO:0007669"/>
    <property type="project" value="InterPro"/>
</dbReference>
<dbReference type="PANTHER" id="PTHR43798:SF24">
    <property type="entry name" value="CIS-3-ALKYL-4-ALKYLOXETAN-2-ONE DECARBOXYLASE"/>
    <property type="match status" value="1"/>
</dbReference>
<feature type="domain" description="AB hydrolase-1" evidence="1">
    <location>
        <begin position="31"/>
        <end position="278"/>
    </location>
</feature>
<reference evidence="2" key="1">
    <citation type="submission" date="2020-10" db="EMBL/GenBank/DDBJ databases">
        <title>Taxonomic study of unclassified bacteria belonging to the class Ktedonobacteria.</title>
        <authorList>
            <person name="Yabe S."/>
            <person name="Wang C.M."/>
            <person name="Zheng Y."/>
            <person name="Sakai Y."/>
            <person name="Cavaletti L."/>
            <person name="Monciardini P."/>
            <person name="Donadio S."/>
        </authorList>
    </citation>
    <scope>NUCLEOTIDE SEQUENCE</scope>
    <source>
        <strain evidence="2">SOSP1-1</strain>
    </source>
</reference>
<dbReference type="AlphaFoldDB" id="A0A8J3MYS9"/>
<comment type="caution">
    <text evidence="2">The sequence shown here is derived from an EMBL/GenBank/DDBJ whole genome shotgun (WGS) entry which is preliminary data.</text>
</comment>
<keyword evidence="3" id="KW-1185">Reference proteome</keyword>